<name>A0ABP0HCP7_9DINO</name>
<dbReference type="Proteomes" id="UP001642484">
    <property type="component" value="Unassembled WGS sequence"/>
</dbReference>
<sequence length="99" mass="10929">MSISVCLDLVMRNLMASSLGIRRQGRAHCHPLLSLCHPPWFSTLREVHRLQLPPPNHDRFCPKGLDGHCMPAEDVTALAIGGCSEGMVVMLERTRSLGV</sequence>
<protein>
    <submittedName>
        <fullName evidence="1">Uncharacterized protein</fullName>
    </submittedName>
</protein>
<reference evidence="1 3" key="1">
    <citation type="submission" date="2024-02" db="EMBL/GenBank/DDBJ databases">
        <authorList>
            <person name="Chen Y."/>
            <person name="Shah S."/>
            <person name="Dougan E. K."/>
            <person name="Thang M."/>
            <person name="Chan C."/>
        </authorList>
    </citation>
    <scope>NUCLEOTIDE SEQUENCE [LARGE SCALE GENOMIC DNA]</scope>
</reference>
<organism evidence="1 3">
    <name type="scientific">Durusdinium trenchii</name>
    <dbReference type="NCBI Taxonomy" id="1381693"/>
    <lineage>
        <taxon>Eukaryota</taxon>
        <taxon>Sar</taxon>
        <taxon>Alveolata</taxon>
        <taxon>Dinophyceae</taxon>
        <taxon>Suessiales</taxon>
        <taxon>Symbiodiniaceae</taxon>
        <taxon>Durusdinium</taxon>
    </lineage>
</organism>
<proteinExistence type="predicted"/>
<evidence type="ECO:0000313" key="1">
    <source>
        <dbReference type="EMBL" id="CAK8988003.1"/>
    </source>
</evidence>
<gene>
    <name evidence="1" type="ORF">CCMP2556_LOCUS1095</name>
    <name evidence="2" type="ORF">CCMP2556_LOCUS1115</name>
</gene>
<keyword evidence="3" id="KW-1185">Reference proteome</keyword>
<evidence type="ECO:0000313" key="3">
    <source>
        <dbReference type="Proteomes" id="UP001642484"/>
    </source>
</evidence>
<comment type="caution">
    <text evidence="1">The sequence shown here is derived from an EMBL/GenBank/DDBJ whole genome shotgun (WGS) entry which is preliminary data.</text>
</comment>
<dbReference type="EMBL" id="CAXAMN010000337">
    <property type="protein sequence ID" value="CAK8988003.1"/>
    <property type="molecule type" value="Genomic_DNA"/>
</dbReference>
<dbReference type="EMBL" id="CAXAMN010000348">
    <property type="protein sequence ID" value="CAK8988052.1"/>
    <property type="molecule type" value="Genomic_DNA"/>
</dbReference>
<accession>A0ABP0HCP7</accession>
<evidence type="ECO:0000313" key="2">
    <source>
        <dbReference type="EMBL" id="CAK8988052.1"/>
    </source>
</evidence>